<evidence type="ECO:0000313" key="3">
    <source>
        <dbReference type="Proteomes" id="UP000598032"/>
    </source>
</evidence>
<feature type="domain" description="Type IV / VI secretion system DotU" evidence="1">
    <location>
        <begin position="34"/>
        <end position="119"/>
    </location>
</feature>
<evidence type="ECO:0000259" key="1">
    <source>
        <dbReference type="Pfam" id="PF09850"/>
    </source>
</evidence>
<organism evidence="2 3">
    <name type="scientific">Paraburkholderia metrosideri</name>
    <dbReference type="NCBI Taxonomy" id="580937"/>
    <lineage>
        <taxon>Bacteria</taxon>
        <taxon>Pseudomonadati</taxon>
        <taxon>Pseudomonadota</taxon>
        <taxon>Betaproteobacteria</taxon>
        <taxon>Burkholderiales</taxon>
        <taxon>Burkholderiaceae</taxon>
        <taxon>Paraburkholderia</taxon>
    </lineage>
</organism>
<dbReference type="InterPro" id="IPR017732">
    <property type="entry name" value="T4/T6SS_DotU"/>
</dbReference>
<dbReference type="Pfam" id="PF09850">
    <property type="entry name" value="DotU"/>
    <property type="match status" value="1"/>
</dbReference>
<gene>
    <name evidence="2" type="ORF">LMG28140_05386</name>
</gene>
<dbReference type="InterPro" id="IPR038522">
    <property type="entry name" value="T4/T6SS_DotU_sf"/>
</dbReference>
<dbReference type="EMBL" id="CAJHCP010000013">
    <property type="protein sequence ID" value="CAD6553849.1"/>
    <property type="molecule type" value="Genomic_DNA"/>
</dbReference>
<dbReference type="Gene3D" id="1.25.40.590">
    <property type="entry name" value="Type IV / VI secretion system, DotU"/>
    <property type="match status" value="1"/>
</dbReference>
<proteinExistence type="predicted"/>
<dbReference type="Proteomes" id="UP000598032">
    <property type="component" value="Unassembled WGS sequence"/>
</dbReference>
<accession>A0ABN7I7R9</accession>
<evidence type="ECO:0000313" key="2">
    <source>
        <dbReference type="EMBL" id="CAD6553849.1"/>
    </source>
</evidence>
<comment type="caution">
    <text evidence="2">The sequence shown here is derived from an EMBL/GenBank/DDBJ whole genome shotgun (WGS) entry which is preliminary data.</text>
</comment>
<reference evidence="2 3" key="1">
    <citation type="submission" date="2020-10" db="EMBL/GenBank/DDBJ databases">
        <authorList>
            <person name="Peeters C."/>
        </authorList>
    </citation>
    <scope>NUCLEOTIDE SEQUENCE [LARGE SCALE GENOMIC DNA]</scope>
    <source>
        <strain evidence="2 3">LMG 28140</strain>
    </source>
</reference>
<keyword evidence="3" id="KW-1185">Reference proteome</keyword>
<sequence length="138" mass="15223">MTETSTASVAREARIPAFPSLHARVDAARHAHNPLLEAARPLLQALADMPAVMEGNAVVQLHDWLEYEVRMFSSVCSELQLRADQVQIARYCLCSALDEAAIQTAWGNGVATSVEWSAESCRRLWTGSPGRRPRLSLH</sequence>
<name>A0ABN7I7R9_9BURK</name>
<protein>
    <recommendedName>
        <fullName evidence="1">Type IV / VI secretion system DotU domain-containing protein</fullName>
    </recommendedName>
</protein>